<dbReference type="InterPro" id="IPR058543">
    <property type="entry name" value="Beta-prop_RSE1/DDB1/CPSF1_2nd"/>
</dbReference>
<accession>A0A7N1A513</accession>
<evidence type="ECO:0000313" key="8">
    <source>
        <dbReference type="Proteomes" id="UP000594263"/>
    </source>
</evidence>
<dbReference type="OMA" id="NPRMIFC"/>
<feature type="domain" description="RSE1/DDB1/CPSF1 second beta-propeller" evidence="6">
    <location>
        <begin position="515"/>
        <end position="906"/>
    </location>
</feature>
<dbReference type="Pfam" id="PF03178">
    <property type="entry name" value="CPSF_A"/>
    <property type="match status" value="1"/>
</dbReference>
<dbReference type="Pfam" id="PF10433">
    <property type="entry name" value="Beta-prop_RSE1_1st"/>
    <property type="match status" value="1"/>
</dbReference>
<dbReference type="Proteomes" id="UP000594263">
    <property type="component" value="Unplaced"/>
</dbReference>
<dbReference type="EnsemblPlants" id="Kaladp0085s0026.1.v1.1">
    <property type="protein sequence ID" value="Kaladp0085s0026.1.v1.1"/>
    <property type="gene ID" value="Kaladp0085s0026.v1.1"/>
</dbReference>
<evidence type="ECO:0000256" key="1">
    <source>
        <dbReference type="ARBA" id="ARBA00004123"/>
    </source>
</evidence>
<feature type="compositionally biased region" description="Low complexity" evidence="3">
    <location>
        <begin position="9"/>
        <end position="20"/>
    </location>
</feature>
<sequence length="1387" mass="151538">MAVPEEECSSVQSRSSSSPTSYYLTKSVLKSGVILHVLSGHIRSPSSLDIIFGKETTIELVVIGQDGDLQSVCEQPVFGIIKDISILHCNERFHGKNSHVMGRDALVVLSDSGKLSFLTFCNEMHRFFPLTHVQISNPGNSVHQLGRMLAVDASGCFVACSAYADRLALFSISDGAGADFVDKKICYPSEREEGVIAGCGIKKTSIRGTIWSMCFLSKDVTLCCGPLLAVLVNRIGTDWNELLLLGWNLLEADVHLLSEFRDVGPLAYSITEVPHHGAFAILFRLGDMLLMDLTDPYNPHCICKTTFSSVPTGMDEHIFVEETSKLHDGDDEGIFSVAARALLELKDHGMELNKDDDPMNIDDESGILKTSSVHVCAWTWEPTDKTMPKLVLCTDSGAFFMVELTFDSGDAKVEMSDCLYKGQPSKALLWVEGDFIVAIVEMCDGMILKFENEKLVYRNSIQNIAPILDMSVVDCHDEKHGQMYACCGVAPQGSLRLIRSGISVDKLLETPPVYQGVTGMWTVKMKTNDLYHSFLVISFVEETRVLSVGLSFNDISDPVGFLPDVCTLACGLISDGLLVQIHRSAVTLCLPTNAAHPGGIPLPSPVSSSWQPENTSISLGSVGQNLVVVATSSPCFLIVLGVRFLSAFHYEIYEKQRVRVLNEISCISIPQERFVNKKDYLHSSKLDNSASAALPDGVDISCSFAIGTHKPSVEVLSYTPETGLKVLAEGIIILMNTTGAALSGCVPQDVRLVFVDHLYVLSGLRNGMLLRFEWPASICTSLCGAYCGKSYASSLLLGACIGTTNRNLDVPNSSDTVNNKFPVSLQSIATRRIGVTPVFLVPLKNSLDADIIALSDRPWLLQTARHSLSYASISFQPSTHATAVCFSECPKGVFFVAENRLHLVEMMQSKRLNVQKFHLGGTPRKVLYHGEGRLLLVMRTELDTDTHSSDICCVDTLSGSVVSSYKLEPGEIGKSMELVRVGNEQVLVVGTSLSTGPAIMPSGEAESTRGRLIILCLDHMQNSDSCSITLYSKGVLHSQRASPFREIVGVAAEQLSCSSPCSSPDDVSCDEVKLEELDSWQLRLAHTATLPGMVLAICPYLKSYFLASAGNSFYVCGFGNENPQRMRRYAVGRTRFMITSLTAHANRIAVGDCRDGVLFFSYLEDQHTKKVEQLFCDPVQRLVADCVLMDVETAFVSDRKGSIAVLSSSNHLEDTASPECNLDVSCSYYMGEVAMSVRKGSFSYKFPIEDHLKEGDNLSDAIVDSSNDSIMACTLLGSILIFIPISREEYKLLETVQERLAVHFLTAPILGNNHKEFRGRESSAGVPAILDGDMLTQFLELTSMQQEAILALPPGVPDKGTVSLKTSKPVSMNEVVQVLERVHYALN</sequence>
<organism evidence="7 8">
    <name type="scientific">Kalanchoe fedtschenkoi</name>
    <name type="common">Lavender scallops</name>
    <name type="synonym">South American air plant</name>
    <dbReference type="NCBI Taxonomy" id="63787"/>
    <lineage>
        <taxon>Eukaryota</taxon>
        <taxon>Viridiplantae</taxon>
        <taxon>Streptophyta</taxon>
        <taxon>Embryophyta</taxon>
        <taxon>Tracheophyta</taxon>
        <taxon>Spermatophyta</taxon>
        <taxon>Magnoliopsida</taxon>
        <taxon>eudicotyledons</taxon>
        <taxon>Gunneridae</taxon>
        <taxon>Pentapetalae</taxon>
        <taxon>Saxifragales</taxon>
        <taxon>Crassulaceae</taxon>
        <taxon>Kalanchoe</taxon>
    </lineage>
</organism>
<dbReference type="GO" id="GO:0005634">
    <property type="term" value="C:nucleus"/>
    <property type="evidence" value="ECO:0007669"/>
    <property type="project" value="UniProtKB-SubCell"/>
</dbReference>
<feature type="domain" description="RSE1/DDB1/CPSF1 first beta-propeller" evidence="5">
    <location>
        <begin position="34"/>
        <end position="454"/>
    </location>
</feature>
<evidence type="ECO:0000259" key="5">
    <source>
        <dbReference type="Pfam" id="PF10433"/>
    </source>
</evidence>
<reference evidence="7" key="1">
    <citation type="submission" date="2021-01" db="UniProtKB">
        <authorList>
            <consortium name="EnsemblPlants"/>
        </authorList>
    </citation>
    <scope>IDENTIFICATION</scope>
</reference>
<evidence type="ECO:0000256" key="2">
    <source>
        <dbReference type="ARBA" id="ARBA00023242"/>
    </source>
</evidence>
<dbReference type="Gene3D" id="2.130.10.10">
    <property type="entry name" value="YVTN repeat-like/Quinoprotein amine dehydrogenase"/>
    <property type="match status" value="2"/>
</dbReference>
<comment type="subcellular location">
    <subcellularLocation>
        <location evidence="1">Nucleus</location>
    </subcellularLocation>
</comment>
<evidence type="ECO:0000256" key="3">
    <source>
        <dbReference type="SAM" id="MobiDB-lite"/>
    </source>
</evidence>
<dbReference type="InterPro" id="IPR018846">
    <property type="entry name" value="Beta-prop_RSE1/DDB1/CPSF1_1st"/>
</dbReference>
<evidence type="ECO:0008006" key="9">
    <source>
        <dbReference type="Google" id="ProtNLM"/>
    </source>
</evidence>
<feature type="domain" description="RSE1/DDB1/CPSF1 C-terminal" evidence="4">
    <location>
        <begin position="1081"/>
        <end position="1339"/>
    </location>
</feature>
<dbReference type="Pfam" id="PF23726">
    <property type="entry name" value="Beta-prop_RSE1_2nd"/>
    <property type="match status" value="1"/>
</dbReference>
<dbReference type="InterPro" id="IPR004871">
    <property type="entry name" value="RSE1/DDB1/CPSF1_C"/>
</dbReference>
<protein>
    <recommendedName>
        <fullName evidence="9">DNA damage-binding protein 1</fullName>
    </recommendedName>
</protein>
<evidence type="ECO:0000313" key="7">
    <source>
        <dbReference type="EnsemblPlants" id="Kaladp0085s0026.1.v1.1"/>
    </source>
</evidence>
<evidence type="ECO:0000259" key="4">
    <source>
        <dbReference type="Pfam" id="PF03178"/>
    </source>
</evidence>
<evidence type="ECO:0000259" key="6">
    <source>
        <dbReference type="Pfam" id="PF23726"/>
    </source>
</evidence>
<dbReference type="GO" id="GO:0003676">
    <property type="term" value="F:nucleic acid binding"/>
    <property type="evidence" value="ECO:0007669"/>
    <property type="project" value="InterPro"/>
</dbReference>
<dbReference type="InterPro" id="IPR050358">
    <property type="entry name" value="RSE1/DDB1/CFT1"/>
</dbReference>
<keyword evidence="2" id="KW-0539">Nucleus</keyword>
<feature type="region of interest" description="Disordered" evidence="3">
    <location>
        <begin position="1"/>
        <end position="20"/>
    </location>
</feature>
<dbReference type="Gramene" id="Kaladp0085s0026.1.v1.1">
    <property type="protein sequence ID" value="Kaladp0085s0026.1.v1.1"/>
    <property type="gene ID" value="Kaladp0085s0026.v1.1"/>
</dbReference>
<name>A0A7N1A513_KALFE</name>
<dbReference type="PANTHER" id="PTHR10644">
    <property type="entry name" value="DNA REPAIR/RNA PROCESSING CPSF FAMILY"/>
    <property type="match status" value="1"/>
</dbReference>
<dbReference type="InterPro" id="IPR015943">
    <property type="entry name" value="WD40/YVTN_repeat-like_dom_sf"/>
</dbReference>
<keyword evidence="8" id="KW-1185">Reference proteome</keyword>
<proteinExistence type="predicted"/>